<dbReference type="Proteomes" id="UP001063166">
    <property type="component" value="Unassembled WGS sequence"/>
</dbReference>
<gene>
    <name evidence="2" type="ORF">LshimejAT787_0312070</name>
</gene>
<evidence type="ECO:0000256" key="1">
    <source>
        <dbReference type="SAM" id="MobiDB-lite"/>
    </source>
</evidence>
<reference evidence="2" key="1">
    <citation type="submission" date="2022-07" db="EMBL/GenBank/DDBJ databases">
        <title>The genome of Lyophyllum shimeji provides insight into the initial evolution of ectomycorrhizal fungal genome.</title>
        <authorList>
            <person name="Kobayashi Y."/>
            <person name="Shibata T."/>
            <person name="Hirakawa H."/>
            <person name="Shigenobu S."/>
            <person name="Nishiyama T."/>
            <person name="Yamada A."/>
            <person name="Hasebe M."/>
            <person name="Kawaguchi M."/>
        </authorList>
    </citation>
    <scope>NUCLEOTIDE SEQUENCE</scope>
    <source>
        <strain evidence="2">AT787</strain>
    </source>
</reference>
<sequence>MWILERESASPSEKTKPDRDQLGSFRKTLDCGGPSCRSAYTSPPTNVSFQVVSRPLLPCTAVPPARKNTDIQLPSVQTLNTLPRTTEFQFTRLK</sequence>
<evidence type="ECO:0000313" key="2">
    <source>
        <dbReference type="EMBL" id="GLB36920.1"/>
    </source>
</evidence>
<feature type="region of interest" description="Disordered" evidence="1">
    <location>
        <begin position="1"/>
        <end position="26"/>
    </location>
</feature>
<evidence type="ECO:0000313" key="3">
    <source>
        <dbReference type="Proteomes" id="UP001063166"/>
    </source>
</evidence>
<name>A0A9P3PJ69_LYOSH</name>
<dbReference type="AlphaFoldDB" id="A0A9P3PJ69"/>
<accession>A0A9P3PJ69</accession>
<protein>
    <submittedName>
        <fullName evidence="2">Uncharacterized protein</fullName>
    </submittedName>
</protein>
<comment type="caution">
    <text evidence="2">The sequence shown here is derived from an EMBL/GenBank/DDBJ whole genome shotgun (WGS) entry which is preliminary data.</text>
</comment>
<proteinExistence type="predicted"/>
<dbReference type="EMBL" id="BRPK01000003">
    <property type="protein sequence ID" value="GLB36920.1"/>
    <property type="molecule type" value="Genomic_DNA"/>
</dbReference>
<keyword evidence="3" id="KW-1185">Reference proteome</keyword>
<organism evidence="2 3">
    <name type="scientific">Lyophyllum shimeji</name>
    <name type="common">Hon-shimeji</name>
    <name type="synonym">Tricholoma shimeji</name>
    <dbReference type="NCBI Taxonomy" id="47721"/>
    <lineage>
        <taxon>Eukaryota</taxon>
        <taxon>Fungi</taxon>
        <taxon>Dikarya</taxon>
        <taxon>Basidiomycota</taxon>
        <taxon>Agaricomycotina</taxon>
        <taxon>Agaricomycetes</taxon>
        <taxon>Agaricomycetidae</taxon>
        <taxon>Agaricales</taxon>
        <taxon>Tricholomatineae</taxon>
        <taxon>Lyophyllaceae</taxon>
        <taxon>Lyophyllum</taxon>
    </lineage>
</organism>
<feature type="compositionally biased region" description="Basic and acidic residues" evidence="1">
    <location>
        <begin position="1"/>
        <end position="21"/>
    </location>
</feature>